<dbReference type="Gene3D" id="1.10.287.110">
    <property type="entry name" value="DnaJ domain"/>
    <property type="match status" value="1"/>
</dbReference>
<dbReference type="Proteomes" id="UP000694867">
    <property type="component" value="Unplaced"/>
</dbReference>
<dbReference type="InterPro" id="IPR004640">
    <property type="entry name" value="HscB"/>
</dbReference>
<dbReference type="CTD" id="5740624"/>
<reference evidence="5" key="1">
    <citation type="submission" date="2025-08" db="UniProtKB">
        <authorList>
            <consortium name="RefSeq"/>
        </authorList>
    </citation>
    <scope>IDENTIFICATION</scope>
</reference>
<organism evidence="4 5">
    <name type="scientific">Galendromus occidentalis</name>
    <name type="common">western predatory mite</name>
    <dbReference type="NCBI Taxonomy" id="34638"/>
    <lineage>
        <taxon>Eukaryota</taxon>
        <taxon>Metazoa</taxon>
        <taxon>Ecdysozoa</taxon>
        <taxon>Arthropoda</taxon>
        <taxon>Chelicerata</taxon>
        <taxon>Arachnida</taxon>
        <taxon>Acari</taxon>
        <taxon>Parasitiformes</taxon>
        <taxon>Mesostigmata</taxon>
        <taxon>Gamasina</taxon>
        <taxon>Phytoseioidea</taxon>
        <taxon>Phytoseiidae</taxon>
        <taxon>Typhlodrominae</taxon>
        <taxon>Galendromus</taxon>
    </lineage>
</organism>
<name>A0AAJ6QLQ7_9ACAR</name>
<dbReference type="KEGG" id="goe:100900759"/>
<comment type="similarity">
    <text evidence="1">Belongs to the HscB family.</text>
</comment>
<dbReference type="Pfam" id="PF00226">
    <property type="entry name" value="DnaJ"/>
    <property type="match status" value="1"/>
</dbReference>
<dbReference type="CDD" id="cd06257">
    <property type="entry name" value="DnaJ"/>
    <property type="match status" value="1"/>
</dbReference>
<keyword evidence="2" id="KW-0143">Chaperone</keyword>
<evidence type="ECO:0000259" key="3">
    <source>
        <dbReference type="PROSITE" id="PS50076"/>
    </source>
</evidence>
<dbReference type="NCBIfam" id="TIGR00714">
    <property type="entry name" value="hscB"/>
    <property type="match status" value="1"/>
</dbReference>
<evidence type="ECO:0000256" key="1">
    <source>
        <dbReference type="ARBA" id="ARBA00010476"/>
    </source>
</evidence>
<dbReference type="GO" id="GO:0044571">
    <property type="term" value="P:[2Fe-2S] cluster assembly"/>
    <property type="evidence" value="ECO:0007669"/>
    <property type="project" value="InterPro"/>
</dbReference>
<feature type="domain" description="J" evidence="3">
    <location>
        <begin position="45"/>
        <end position="117"/>
    </location>
</feature>
<dbReference type="SMART" id="SM00271">
    <property type="entry name" value="DnaJ"/>
    <property type="match status" value="1"/>
</dbReference>
<evidence type="ECO:0000313" key="4">
    <source>
        <dbReference type="Proteomes" id="UP000694867"/>
    </source>
</evidence>
<proteinExistence type="inferred from homology"/>
<dbReference type="PROSITE" id="PS50076">
    <property type="entry name" value="DNAJ_2"/>
    <property type="match status" value="1"/>
</dbReference>
<gene>
    <name evidence="5" type="primary">LOC100900759</name>
</gene>
<dbReference type="AlphaFoldDB" id="A0AAJ6QLQ7"/>
<dbReference type="InterPro" id="IPR036869">
    <property type="entry name" value="J_dom_sf"/>
</dbReference>
<protein>
    <submittedName>
        <fullName evidence="5">Iron-sulfur cluster co-chaperone protein HscB</fullName>
    </submittedName>
</protein>
<dbReference type="InterPro" id="IPR001623">
    <property type="entry name" value="DnaJ_domain"/>
</dbReference>
<dbReference type="SUPFAM" id="SSF46565">
    <property type="entry name" value="Chaperone J-domain"/>
    <property type="match status" value="1"/>
</dbReference>
<dbReference type="SUPFAM" id="SSF47144">
    <property type="entry name" value="HSC20 (HSCB), C-terminal oligomerisation domain"/>
    <property type="match status" value="1"/>
</dbReference>
<evidence type="ECO:0000256" key="2">
    <source>
        <dbReference type="ARBA" id="ARBA00023186"/>
    </source>
</evidence>
<dbReference type="GO" id="GO:0005739">
    <property type="term" value="C:mitochondrion"/>
    <property type="evidence" value="ECO:0007669"/>
    <property type="project" value="TreeGrafter"/>
</dbReference>
<dbReference type="GO" id="GO:0001671">
    <property type="term" value="F:ATPase activator activity"/>
    <property type="evidence" value="ECO:0007669"/>
    <property type="project" value="InterPro"/>
</dbReference>
<evidence type="ECO:0000313" key="5">
    <source>
        <dbReference type="RefSeq" id="XP_003739036.1"/>
    </source>
</evidence>
<dbReference type="GeneID" id="100900759"/>
<dbReference type="InterPro" id="IPR009073">
    <property type="entry name" value="HscB_oligo_C"/>
</dbReference>
<dbReference type="PANTHER" id="PTHR14021:SF15">
    <property type="entry name" value="IRON-SULFUR CLUSTER CO-CHAPERONE PROTEIN HSCB"/>
    <property type="match status" value="1"/>
</dbReference>
<dbReference type="RefSeq" id="XP_003739036.1">
    <property type="nucleotide sequence ID" value="XM_003738988.1"/>
</dbReference>
<dbReference type="Pfam" id="PF07743">
    <property type="entry name" value="HSCB_C"/>
    <property type="match status" value="1"/>
</dbReference>
<dbReference type="GO" id="GO:0051087">
    <property type="term" value="F:protein-folding chaperone binding"/>
    <property type="evidence" value="ECO:0007669"/>
    <property type="project" value="InterPro"/>
</dbReference>
<accession>A0AAJ6QLQ7</accession>
<sequence>MLFVRSWLTPRQLRRLLSCWSCNAASQEVICSQCGKIQPPQQEVNYFKVLHQEEKFTLRAQDLQKRFRDMQRVLHPDKFANCSEKEKNFSADQSALVNQAYQVLLKPIQRATYLLQLKGISLAEVQLSQEFLLEMMEFNEEIDRADDSKREELLGQIAEFEELAMAELQEHFANKKLSEASESLAKLKYFENLRNRLS</sequence>
<keyword evidence="4" id="KW-1185">Reference proteome</keyword>
<dbReference type="Gene3D" id="1.20.1280.20">
    <property type="entry name" value="HscB, C-terminal domain"/>
    <property type="match status" value="1"/>
</dbReference>
<dbReference type="PANTHER" id="PTHR14021">
    <property type="entry name" value="IRON-SULFUR CLUSTER CO-CHAPERONE PROTEIN HSCB"/>
    <property type="match status" value="1"/>
</dbReference>
<dbReference type="InterPro" id="IPR036386">
    <property type="entry name" value="HscB_C_sf"/>
</dbReference>
<dbReference type="GO" id="GO:0051259">
    <property type="term" value="P:protein complex oligomerization"/>
    <property type="evidence" value="ECO:0007669"/>
    <property type="project" value="InterPro"/>
</dbReference>